<evidence type="ECO:0000313" key="1">
    <source>
        <dbReference type="EMBL" id="NIA71285.1"/>
    </source>
</evidence>
<dbReference type="SUPFAM" id="SSF48371">
    <property type="entry name" value="ARM repeat"/>
    <property type="match status" value="1"/>
</dbReference>
<dbReference type="InterPro" id="IPR019285">
    <property type="entry name" value="DUF2336"/>
</dbReference>
<gene>
    <name evidence="1" type="ORF">HBA54_22040</name>
</gene>
<sequence>MAETGSDRDRADLASRDDLRPELLYYLSQDPSSEVRRRIAANERTPRQADLVLARDKDEKVRTELAAKVAELTKQEDKGTQEKAQRFVVETLEVLAKDQATRVRQILAETLKSVADAPPGIIQSLARDAEDVVACPVLEFSPLLSDEDLLDIIAGCGLGARLCAISRRDSIGEVVSDAIVAREDRKAITELLANPSAQIREETLDSLIDGSVAETAWQPPLVERPTLPARAVRKLASLVADSLLEKLKKRKDIDKETAEAVAQEVQRRVAEGAGDEEEPSLSAEEEVARLFKADGLTNEVLGDAILAGKRDFVRHGLALRAKVGVDYIDRVLNGHSAKGIVALAWRGELGMRLALQLQTNMGGISPNKALRARDGTDYPLSPEEMEWQLDFFASLTD</sequence>
<protein>
    <submittedName>
        <fullName evidence="1">DUF2336 domain-containing protein</fullName>
    </submittedName>
</protein>
<accession>A0A967F1D6</accession>
<dbReference type="EMBL" id="JAAQPH010000020">
    <property type="protein sequence ID" value="NIA71285.1"/>
    <property type="molecule type" value="Genomic_DNA"/>
</dbReference>
<dbReference type="Pfam" id="PF10098">
    <property type="entry name" value="DUF2336"/>
    <property type="match status" value="1"/>
</dbReference>
<dbReference type="InterPro" id="IPR011989">
    <property type="entry name" value="ARM-like"/>
</dbReference>
<keyword evidence="2" id="KW-1185">Reference proteome</keyword>
<dbReference type="AlphaFoldDB" id="A0A967F1D6"/>
<dbReference type="Gene3D" id="1.25.10.10">
    <property type="entry name" value="Leucine-rich Repeat Variant"/>
    <property type="match status" value="1"/>
</dbReference>
<proteinExistence type="predicted"/>
<organism evidence="1 2">
    <name type="scientific">Pelagibius litoralis</name>
    <dbReference type="NCBI Taxonomy" id="374515"/>
    <lineage>
        <taxon>Bacteria</taxon>
        <taxon>Pseudomonadati</taxon>
        <taxon>Pseudomonadota</taxon>
        <taxon>Alphaproteobacteria</taxon>
        <taxon>Rhodospirillales</taxon>
        <taxon>Rhodovibrionaceae</taxon>
        <taxon>Pelagibius</taxon>
    </lineage>
</organism>
<evidence type="ECO:0000313" key="2">
    <source>
        <dbReference type="Proteomes" id="UP000761264"/>
    </source>
</evidence>
<name>A0A967F1D6_9PROT</name>
<dbReference type="RefSeq" id="WP_167228760.1">
    <property type="nucleotide sequence ID" value="NZ_JAAQPH010000020.1"/>
</dbReference>
<dbReference type="InterPro" id="IPR016024">
    <property type="entry name" value="ARM-type_fold"/>
</dbReference>
<dbReference type="Proteomes" id="UP000761264">
    <property type="component" value="Unassembled WGS sequence"/>
</dbReference>
<comment type="caution">
    <text evidence="1">The sequence shown here is derived from an EMBL/GenBank/DDBJ whole genome shotgun (WGS) entry which is preliminary data.</text>
</comment>
<reference evidence="1" key="1">
    <citation type="submission" date="2020-03" db="EMBL/GenBank/DDBJ databases">
        <title>Genome of Pelagibius litoralis DSM 21314T.</title>
        <authorList>
            <person name="Wang G."/>
        </authorList>
    </citation>
    <scope>NUCLEOTIDE SEQUENCE</scope>
    <source>
        <strain evidence="1">DSM 21314</strain>
    </source>
</reference>